<name>A0AA40KS82_9HYME</name>
<evidence type="ECO:0000313" key="3">
    <source>
        <dbReference type="Proteomes" id="UP001177670"/>
    </source>
</evidence>
<comment type="caution">
    <text evidence="2">The sequence shown here is derived from an EMBL/GenBank/DDBJ whole genome shotgun (WGS) entry which is preliminary data.</text>
</comment>
<sequence>MILREEEEEEEKKRKFENYKRARFDRLESGGEKNSWSHGHWVRCEWTRTRRKEPPQWWGGAIIAMNYNEPVESDSLRCSSRCNSIKVFFSGLLVARRNSREPSSSSGKRGGGEPTEAAAYESSVHAGKMHRGRDNTRRTRGLSFVATANLTREF</sequence>
<protein>
    <submittedName>
        <fullName evidence="2">Uncharacterized protein</fullName>
    </submittedName>
</protein>
<gene>
    <name evidence="2" type="ORF">K0M31_018746</name>
</gene>
<reference evidence="2" key="1">
    <citation type="submission" date="2021-10" db="EMBL/GenBank/DDBJ databases">
        <title>Melipona bicolor Genome sequencing and assembly.</title>
        <authorList>
            <person name="Araujo N.S."/>
            <person name="Arias M.C."/>
        </authorList>
    </citation>
    <scope>NUCLEOTIDE SEQUENCE</scope>
    <source>
        <strain evidence="2">USP_2M_L1-L4_2017</strain>
        <tissue evidence="2">Whole body</tissue>
    </source>
</reference>
<organism evidence="2 3">
    <name type="scientific">Melipona bicolor</name>
    <dbReference type="NCBI Taxonomy" id="60889"/>
    <lineage>
        <taxon>Eukaryota</taxon>
        <taxon>Metazoa</taxon>
        <taxon>Ecdysozoa</taxon>
        <taxon>Arthropoda</taxon>
        <taxon>Hexapoda</taxon>
        <taxon>Insecta</taxon>
        <taxon>Pterygota</taxon>
        <taxon>Neoptera</taxon>
        <taxon>Endopterygota</taxon>
        <taxon>Hymenoptera</taxon>
        <taxon>Apocrita</taxon>
        <taxon>Aculeata</taxon>
        <taxon>Apoidea</taxon>
        <taxon>Anthophila</taxon>
        <taxon>Apidae</taxon>
        <taxon>Melipona</taxon>
    </lineage>
</organism>
<dbReference type="Proteomes" id="UP001177670">
    <property type="component" value="Unassembled WGS sequence"/>
</dbReference>
<accession>A0AA40KS82</accession>
<feature type="region of interest" description="Disordered" evidence="1">
    <location>
        <begin position="96"/>
        <end position="140"/>
    </location>
</feature>
<dbReference type="EMBL" id="JAHYIQ010000007">
    <property type="protein sequence ID" value="KAK1130627.1"/>
    <property type="molecule type" value="Genomic_DNA"/>
</dbReference>
<evidence type="ECO:0000256" key="1">
    <source>
        <dbReference type="SAM" id="MobiDB-lite"/>
    </source>
</evidence>
<evidence type="ECO:0000313" key="2">
    <source>
        <dbReference type="EMBL" id="KAK1130627.1"/>
    </source>
</evidence>
<keyword evidence="3" id="KW-1185">Reference proteome</keyword>
<dbReference type="AlphaFoldDB" id="A0AA40KS82"/>
<proteinExistence type="predicted"/>